<dbReference type="GO" id="GO:0008270">
    <property type="term" value="F:zinc ion binding"/>
    <property type="evidence" value="ECO:0007669"/>
    <property type="project" value="UniProtKB-UniRule"/>
</dbReference>
<keyword evidence="1" id="KW-0863">Zinc-finger</keyword>
<dbReference type="GO" id="GO:0000492">
    <property type="term" value="P:box C/D snoRNP assembly"/>
    <property type="evidence" value="ECO:0007669"/>
    <property type="project" value="EnsemblFungi"/>
</dbReference>
<dbReference type="eggNOG" id="ENOG502S27I">
    <property type="taxonomic scope" value="Eukaryota"/>
</dbReference>
<dbReference type="Gene3D" id="3.30.60.190">
    <property type="match status" value="1"/>
</dbReference>
<dbReference type="CDD" id="cd23024">
    <property type="entry name" value="zf-HIT_ZNHIT2-3"/>
    <property type="match status" value="1"/>
</dbReference>
<sequence length="164" mass="18712">MKSEIIKCGICNEAESRYKCPKCGIRYCSLSCFKNEEKHKHIETATPEEKDNIGGASEGMKPSKVGMERAVLKNDELNQIYQETPELQELLQYNTVKFHLAKVYKILNSNTTDGDSNMNTEVKEQLAIDYLNTLRYGGIHYNEAIEEFCQTCLSKLENRSSLNT</sequence>
<dbReference type="KEGG" id="ncs:NCAS_0A13080"/>
<dbReference type="OMA" id="QYNTVKF"/>
<keyword evidence="1" id="KW-0862">Zinc</keyword>
<organism evidence="3 4">
    <name type="scientific">Naumovozyma castellii</name>
    <name type="common">Yeast</name>
    <name type="synonym">Saccharomyces castellii</name>
    <dbReference type="NCBI Taxonomy" id="27288"/>
    <lineage>
        <taxon>Eukaryota</taxon>
        <taxon>Fungi</taxon>
        <taxon>Dikarya</taxon>
        <taxon>Ascomycota</taxon>
        <taxon>Saccharomycotina</taxon>
        <taxon>Saccharomycetes</taxon>
        <taxon>Saccharomycetales</taxon>
        <taxon>Saccharomycetaceae</taxon>
        <taxon>Naumovozyma</taxon>
    </lineage>
</organism>
<reference key="2">
    <citation type="submission" date="2011-08" db="EMBL/GenBank/DDBJ databases">
        <title>Genome sequence of Naumovozyma castellii.</title>
        <authorList>
            <person name="Gordon J.L."/>
            <person name="Armisen D."/>
            <person name="Proux-Wera E."/>
            <person name="OhEigeartaigh S.S."/>
            <person name="Byrne K.P."/>
            <person name="Wolfe K.H."/>
        </authorList>
    </citation>
    <scope>NUCLEOTIDE SEQUENCE</scope>
    <source>
        <strain>Type strain:CBS 4309</strain>
    </source>
</reference>
<gene>
    <name evidence="3" type="primary">NCAS0A13080</name>
    <name evidence="3" type="ordered locus">NCAS_0A13080</name>
</gene>
<dbReference type="RefSeq" id="XP_003674246.1">
    <property type="nucleotide sequence ID" value="XM_003674198.1"/>
</dbReference>
<dbReference type="STRING" id="1064592.G0V8R7"/>
<keyword evidence="4" id="KW-1185">Reference proteome</keyword>
<dbReference type="InParanoid" id="G0V8R7"/>
<reference evidence="3 4" key="1">
    <citation type="journal article" date="2011" name="Proc. Natl. Acad. Sci. U.S.A.">
        <title>Evolutionary erosion of yeast sex chromosomes by mating-type switching accidents.</title>
        <authorList>
            <person name="Gordon J.L."/>
            <person name="Armisen D."/>
            <person name="Proux-Wera E."/>
            <person name="Oheigeartaigh S.S."/>
            <person name="Byrne K.P."/>
            <person name="Wolfe K.H."/>
        </authorList>
    </citation>
    <scope>NUCLEOTIDE SEQUENCE [LARGE SCALE GENOMIC DNA]</scope>
    <source>
        <strain evidence="4">ATCC 76901 / BCRC 22586 / CBS 4309 / NBRC 1992 / NRRL Y-12630</strain>
    </source>
</reference>
<dbReference type="Pfam" id="PF18268">
    <property type="entry name" value="Hit1_C"/>
    <property type="match status" value="1"/>
</dbReference>
<evidence type="ECO:0000313" key="4">
    <source>
        <dbReference type="Proteomes" id="UP000001640"/>
    </source>
</evidence>
<dbReference type="SUPFAM" id="SSF144232">
    <property type="entry name" value="HIT/MYND zinc finger-like"/>
    <property type="match status" value="1"/>
</dbReference>
<evidence type="ECO:0000259" key="2">
    <source>
        <dbReference type="PROSITE" id="PS51083"/>
    </source>
</evidence>
<dbReference type="InterPro" id="IPR040722">
    <property type="entry name" value="Hit1_C"/>
</dbReference>
<dbReference type="HOGENOM" id="CLU_1619339_0_0_1"/>
<dbReference type="OrthoDB" id="18412at2759"/>
<protein>
    <recommendedName>
        <fullName evidence="2">HIT-type domain-containing protein</fullName>
    </recommendedName>
</protein>
<keyword evidence="1" id="KW-0479">Metal-binding</keyword>
<evidence type="ECO:0000256" key="1">
    <source>
        <dbReference type="PROSITE-ProRule" id="PRU00453"/>
    </source>
</evidence>
<name>G0V8R7_NAUCA</name>
<dbReference type="GO" id="GO:0000463">
    <property type="term" value="P:maturation of LSU-rRNA from tricistronic rRNA transcript (SSU-rRNA, 5.8S rRNA, LSU-rRNA)"/>
    <property type="evidence" value="ECO:0007669"/>
    <property type="project" value="EnsemblFungi"/>
</dbReference>
<dbReference type="PROSITE" id="PS51083">
    <property type="entry name" value="ZF_HIT"/>
    <property type="match status" value="1"/>
</dbReference>
<dbReference type="EMBL" id="HE576752">
    <property type="protein sequence ID" value="CCC67866.1"/>
    <property type="molecule type" value="Genomic_DNA"/>
</dbReference>
<dbReference type="Pfam" id="PF04438">
    <property type="entry name" value="zf-HIT"/>
    <property type="match status" value="1"/>
</dbReference>
<dbReference type="GeneID" id="96901344"/>
<dbReference type="InterPro" id="IPR007529">
    <property type="entry name" value="Znf_HIT"/>
</dbReference>
<dbReference type="FunCoup" id="G0V8R7">
    <property type="interactions" value="106"/>
</dbReference>
<evidence type="ECO:0000313" key="3">
    <source>
        <dbReference type="EMBL" id="CCC67866.1"/>
    </source>
</evidence>
<accession>G0V8R7</accession>
<proteinExistence type="predicted"/>
<dbReference type="Proteomes" id="UP000001640">
    <property type="component" value="Chromosome 1"/>
</dbReference>
<feature type="domain" description="HIT-type" evidence="2">
    <location>
        <begin position="8"/>
        <end position="45"/>
    </location>
</feature>
<dbReference type="AlphaFoldDB" id="G0V8R7"/>
<dbReference type="Gene3D" id="1.20.1440.260">
    <property type="match status" value="1"/>
</dbReference>